<comment type="cofactor">
    <cofactor evidence="1">
        <name>Fe(2+)</name>
        <dbReference type="ChEBI" id="CHEBI:29033"/>
    </cofactor>
</comment>
<dbReference type="InterPro" id="IPR006652">
    <property type="entry name" value="Kelch_1"/>
</dbReference>
<evidence type="ECO:0000256" key="6">
    <source>
        <dbReference type="ARBA" id="ARBA00039065"/>
    </source>
</evidence>
<dbReference type="PANTHER" id="PTHR47435">
    <property type="entry name" value="KELCH REPEAT PROTEIN (AFU_ORTHOLOGUE AFUA_5G12780)"/>
    <property type="match status" value="1"/>
</dbReference>
<gene>
    <name evidence="8" type="ORF">ARALYDRAFT_897976</name>
</gene>
<dbReference type="GO" id="GO:0005634">
    <property type="term" value="C:nucleus"/>
    <property type="evidence" value="ECO:0007669"/>
    <property type="project" value="TreeGrafter"/>
</dbReference>
<evidence type="ECO:0000256" key="5">
    <source>
        <dbReference type="ARBA" id="ARBA00023239"/>
    </source>
</evidence>
<dbReference type="Proteomes" id="UP000008694">
    <property type="component" value="Unassembled WGS sequence"/>
</dbReference>
<evidence type="ECO:0000313" key="9">
    <source>
        <dbReference type="Proteomes" id="UP000008694"/>
    </source>
</evidence>
<dbReference type="EC" id="4.8.1.5" evidence="6"/>
<dbReference type="GO" id="GO:0016829">
    <property type="term" value="F:lyase activity"/>
    <property type="evidence" value="ECO:0007669"/>
    <property type="project" value="UniProtKB-KW"/>
</dbReference>
<protein>
    <recommendedName>
        <fullName evidence="6">thiohydroximate-O-sulfate sulfate/sulfur-lyase (nitrile-forming)</fullName>
        <ecNumber evidence="6">4.8.1.5</ecNumber>
    </recommendedName>
</protein>
<name>D7L645_ARALL</name>
<dbReference type="GO" id="GO:0019762">
    <property type="term" value="P:glucosinolate catabolic process"/>
    <property type="evidence" value="ECO:0007669"/>
    <property type="project" value="UniProtKB-ARBA"/>
</dbReference>
<dbReference type="Pfam" id="PF01344">
    <property type="entry name" value="Kelch_1"/>
    <property type="match status" value="1"/>
</dbReference>
<evidence type="ECO:0000256" key="4">
    <source>
        <dbReference type="ARBA" id="ARBA00023004"/>
    </source>
</evidence>
<dbReference type="GO" id="GO:0030234">
    <property type="term" value="F:enzyme regulator activity"/>
    <property type="evidence" value="ECO:0007669"/>
    <property type="project" value="TreeGrafter"/>
</dbReference>
<keyword evidence="2" id="KW-0880">Kelch repeat</keyword>
<evidence type="ECO:0000313" key="8">
    <source>
        <dbReference type="EMBL" id="EFH59273.1"/>
    </source>
</evidence>
<comment type="catalytic activity">
    <reaction evidence="7">
        <text>a (Z)-N-(sulfonatooxy)alkanimidothioate = a nitrile + sulfur + sulfate</text>
        <dbReference type="Rhea" id="RHEA:59956"/>
        <dbReference type="ChEBI" id="CHEBI:16189"/>
        <dbReference type="ChEBI" id="CHEBI:18379"/>
        <dbReference type="ChEBI" id="CHEBI:26833"/>
        <dbReference type="ChEBI" id="CHEBI:183089"/>
        <dbReference type="EC" id="4.8.1.5"/>
    </reaction>
</comment>
<organism evidence="9">
    <name type="scientific">Arabidopsis lyrata subsp. lyrata</name>
    <name type="common">Lyre-leaved rock-cress</name>
    <dbReference type="NCBI Taxonomy" id="81972"/>
    <lineage>
        <taxon>Eukaryota</taxon>
        <taxon>Viridiplantae</taxon>
        <taxon>Streptophyta</taxon>
        <taxon>Embryophyta</taxon>
        <taxon>Tracheophyta</taxon>
        <taxon>Spermatophyta</taxon>
        <taxon>Magnoliopsida</taxon>
        <taxon>eudicotyledons</taxon>
        <taxon>Gunneridae</taxon>
        <taxon>Pentapetalae</taxon>
        <taxon>rosids</taxon>
        <taxon>malvids</taxon>
        <taxon>Brassicales</taxon>
        <taxon>Brassicaceae</taxon>
        <taxon>Camelineae</taxon>
        <taxon>Arabidopsis</taxon>
    </lineage>
</organism>
<dbReference type="EMBL" id="GL348715">
    <property type="protein sequence ID" value="EFH59273.1"/>
    <property type="molecule type" value="Genomic_DNA"/>
</dbReference>
<evidence type="ECO:0000256" key="3">
    <source>
        <dbReference type="ARBA" id="ARBA00022737"/>
    </source>
</evidence>
<keyword evidence="5" id="KW-0456">Lyase</keyword>
<keyword evidence="4" id="KW-0408">Iron</keyword>
<evidence type="ECO:0000256" key="7">
    <source>
        <dbReference type="ARBA" id="ARBA00049218"/>
    </source>
</evidence>
<dbReference type="HOGENOM" id="CLU_2137966_0_0_1"/>
<keyword evidence="9" id="KW-1185">Reference proteome</keyword>
<dbReference type="InterPro" id="IPR015915">
    <property type="entry name" value="Kelch-typ_b-propeller"/>
</dbReference>
<dbReference type="AlphaFoldDB" id="D7L645"/>
<evidence type="ECO:0000256" key="1">
    <source>
        <dbReference type="ARBA" id="ARBA00001954"/>
    </source>
</evidence>
<reference evidence="9" key="1">
    <citation type="journal article" date="2011" name="Nat. Genet.">
        <title>The Arabidopsis lyrata genome sequence and the basis of rapid genome size change.</title>
        <authorList>
            <person name="Hu T.T."/>
            <person name="Pattyn P."/>
            <person name="Bakker E.G."/>
            <person name="Cao J."/>
            <person name="Cheng J.-F."/>
            <person name="Clark R.M."/>
            <person name="Fahlgren N."/>
            <person name="Fawcett J.A."/>
            <person name="Grimwood J."/>
            <person name="Gundlach H."/>
            <person name="Haberer G."/>
            <person name="Hollister J.D."/>
            <person name="Ossowski S."/>
            <person name="Ottilar R.P."/>
            <person name="Salamov A.A."/>
            <person name="Schneeberger K."/>
            <person name="Spannagl M."/>
            <person name="Wang X."/>
            <person name="Yang L."/>
            <person name="Nasrallah M.E."/>
            <person name="Bergelson J."/>
            <person name="Carrington J.C."/>
            <person name="Gaut B.S."/>
            <person name="Schmutz J."/>
            <person name="Mayer K.F.X."/>
            <person name="Van de Peer Y."/>
            <person name="Grigoriev I.V."/>
            <person name="Nordborg M."/>
            <person name="Weigel D."/>
            <person name="Guo Y.-L."/>
        </authorList>
    </citation>
    <scope>NUCLEOTIDE SEQUENCE [LARGE SCALE GENOMIC DNA]</scope>
    <source>
        <strain evidence="9">cv. MN47</strain>
    </source>
</reference>
<dbReference type="PANTHER" id="PTHR47435:SF5">
    <property type="entry name" value="NITRILE-SPECIFIER PROTEIN 1-RELATED"/>
    <property type="match status" value="1"/>
</dbReference>
<sequence>MQTSGEKPCPRSGFASGVSGENILIFRGETGSEARSGGQVFSGLYSLDTKTLKWERVDKFSARVSPSPRGLCASTTSSLDRYEGMLFFGGKTGIDGISDDFFLLPSCFYLETY</sequence>
<dbReference type="Gramene" id="scaffold_301946.1">
    <property type="protein sequence ID" value="scaffold_301946.1"/>
    <property type="gene ID" value="scaffold_301946.1"/>
</dbReference>
<accession>D7L645</accession>
<dbReference type="SUPFAM" id="SSF117281">
    <property type="entry name" value="Kelch motif"/>
    <property type="match status" value="1"/>
</dbReference>
<dbReference type="GO" id="GO:0005829">
    <property type="term" value="C:cytosol"/>
    <property type="evidence" value="ECO:0007669"/>
    <property type="project" value="TreeGrafter"/>
</dbReference>
<keyword evidence="3" id="KW-0677">Repeat</keyword>
<dbReference type="Gene3D" id="2.120.10.80">
    <property type="entry name" value="Kelch-type beta propeller"/>
    <property type="match status" value="1"/>
</dbReference>
<dbReference type="STRING" id="81972.D7L645"/>
<proteinExistence type="predicted"/>
<dbReference type="GO" id="GO:0080028">
    <property type="term" value="P:nitrile biosynthetic process"/>
    <property type="evidence" value="ECO:0007669"/>
    <property type="project" value="TreeGrafter"/>
</dbReference>
<evidence type="ECO:0000256" key="2">
    <source>
        <dbReference type="ARBA" id="ARBA00022441"/>
    </source>
</evidence>